<proteinExistence type="predicted"/>
<evidence type="ECO:0000313" key="2">
    <source>
        <dbReference type="Proteomes" id="UP000826195"/>
    </source>
</evidence>
<dbReference type="AlphaFoldDB" id="A0AAV7J464"/>
<organism evidence="1 2">
    <name type="scientific">Cotesia glomerata</name>
    <name type="common">Lepidopteran parasitic wasp</name>
    <name type="synonym">Apanteles glomeratus</name>
    <dbReference type="NCBI Taxonomy" id="32391"/>
    <lineage>
        <taxon>Eukaryota</taxon>
        <taxon>Metazoa</taxon>
        <taxon>Ecdysozoa</taxon>
        <taxon>Arthropoda</taxon>
        <taxon>Hexapoda</taxon>
        <taxon>Insecta</taxon>
        <taxon>Pterygota</taxon>
        <taxon>Neoptera</taxon>
        <taxon>Endopterygota</taxon>
        <taxon>Hymenoptera</taxon>
        <taxon>Apocrita</taxon>
        <taxon>Ichneumonoidea</taxon>
        <taxon>Braconidae</taxon>
        <taxon>Microgastrinae</taxon>
        <taxon>Cotesia</taxon>
    </lineage>
</organism>
<gene>
    <name evidence="1" type="ORF">KQX54_008881</name>
</gene>
<dbReference type="EMBL" id="JAHXZJ010000002">
    <property type="protein sequence ID" value="KAH0564040.1"/>
    <property type="molecule type" value="Genomic_DNA"/>
</dbReference>
<accession>A0AAV7J464</accession>
<dbReference type="Proteomes" id="UP000826195">
    <property type="component" value="Unassembled WGS sequence"/>
</dbReference>
<reference evidence="1 2" key="1">
    <citation type="journal article" date="2021" name="J. Hered.">
        <title>A chromosome-level genome assembly of the parasitoid wasp, Cotesia glomerata (Hymenoptera: Braconidae).</title>
        <authorList>
            <person name="Pinto B.J."/>
            <person name="Weis J.J."/>
            <person name="Gamble T."/>
            <person name="Ode P.J."/>
            <person name="Paul R."/>
            <person name="Zaspel J.M."/>
        </authorList>
    </citation>
    <scope>NUCLEOTIDE SEQUENCE [LARGE SCALE GENOMIC DNA]</scope>
    <source>
        <strain evidence="1">CgM1</strain>
    </source>
</reference>
<keyword evidence="2" id="KW-1185">Reference proteome</keyword>
<evidence type="ECO:0000313" key="1">
    <source>
        <dbReference type="EMBL" id="KAH0564040.1"/>
    </source>
</evidence>
<comment type="caution">
    <text evidence="1">The sequence shown here is derived from an EMBL/GenBank/DDBJ whole genome shotgun (WGS) entry which is preliminary data.</text>
</comment>
<sequence length="78" mass="8813">MVRNTISITSHLNFYDLLFITDQKLALCLESLDDSLEGILQSGFQEKFPLLRVYPRVEIIPIDSLKNSHGSHSGEPNP</sequence>
<name>A0AAV7J464_COTGL</name>
<protein>
    <submittedName>
        <fullName evidence="1">Uncharacterized protein</fullName>
    </submittedName>
</protein>